<proteinExistence type="predicted"/>
<keyword evidence="3" id="KW-1185">Reference proteome</keyword>
<dbReference type="AlphaFoldDB" id="A0A4R1BKF8"/>
<name>A0A4R1BKF8_9BACT</name>
<reference evidence="2 3" key="1">
    <citation type="submission" date="2019-03" db="EMBL/GenBank/DDBJ databases">
        <authorList>
            <person name="Kim M.K.M."/>
        </authorList>
    </citation>
    <scope>NUCLEOTIDE SEQUENCE [LARGE SCALE GENOMIC DNA]</scope>
    <source>
        <strain evidence="2 3">17J68-12</strain>
    </source>
</reference>
<gene>
    <name evidence="2" type="ORF">EPD60_06475</name>
</gene>
<dbReference type="EMBL" id="SJZI01000008">
    <property type="protein sequence ID" value="TCJ17824.1"/>
    <property type="molecule type" value="Genomic_DNA"/>
</dbReference>
<feature type="region of interest" description="Disordered" evidence="1">
    <location>
        <begin position="74"/>
        <end position="104"/>
    </location>
</feature>
<organism evidence="2 3">
    <name type="scientific">Flaviaesturariibacter flavus</name>
    <dbReference type="NCBI Taxonomy" id="2502780"/>
    <lineage>
        <taxon>Bacteria</taxon>
        <taxon>Pseudomonadati</taxon>
        <taxon>Bacteroidota</taxon>
        <taxon>Chitinophagia</taxon>
        <taxon>Chitinophagales</taxon>
        <taxon>Chitinophagaceae</taxon>
        <taxon>Flaviaestuariibacter</taxon>
    </lineage>
</organism>
<protein>
    <submittedName>
        <fullName evidence="2">Uncharacterized protein</fullName>
    </submittedName>
</protein>
<sequence>MVPKTDFAQLNIFPKPPPQLRKKVPGAGSSSLLFPAIYIGTVFLAKISIIPAMSTLQQPIAPAAPRSFGTVGYQMPSAAASGPDRSQRVDPSSGRPMGSYPIPSFFDYRLHANSREDK</sequence>
<dbReference type="Proteomes" id="UP000295334">
    <property type="component" value="Unassembled WGS sequence"/>
</dbReference>
<evidence type="ECO:0000313" key="2">
    <source>
        <dbReference type="EMBL" id="TCJ17824.1"/>
    </source>
</evidence>
<accession>A0A4R1BKF8</accession>
<comment type="caution">
    <text evidence="2">The sequence shown here is derived from an EMBL/GenBank/DDBJ whole genome shotgun (WGS) entry which is preliminary data.</text>
</comment>
<evidence type="ECO:0000313" key="3">
    <source>
        <dbReference type="Proteomes" id="UP000295334"/>
    </source>
</evidence>
<evidence type="ECO:0000256" key="1">
    <source>
        <dbReference type="SAM" id="MobiDB-lite"/>
    </source>
</evidence>